<reference evidence="2" key="1">
    <citation type="journal article" date="2012" name="PLoS Negl. Trop. Dis.">
        <title>A systematically improved high quality genome and transcriptome of the human blood fluke Schistosoma mansoni.</title>
        <authorList>
            <person name="Protasio A.V."/>
            <person name="Tsai I.J."/>
            <person name="Babbage A."/>
            <person name="Nichol S."/>
            <person name="Hunt M."/>
            <person name="Aslett M.A."/>
            <person name="De Silva N."/>
            <person name="Velarde G.S."/>
            <person name="Anderson T.J."/>
            <person name="Clark R.C."/>
            <person name="Davidson C."/>
            <person name="Dillon G.P."/>
            <person name="Holroyd N.E."/>
            <person name="LoVerde P.T."/>
            <person name="Lloyd C."/>
            <person name="McQuillan J."/>
            <person name="Oliveira G."/>
            <person name="Otto T.D."/>
            <person name="Parker-Manuel S.J."/>
            <person name="Quail M.A."/>
            <person name="Wilson R.A."/>
            <person name="Zerlotini A."/>
            <person name="Dunne D.W."/>
            <person name="Berriman M."/>
        </authorList>
    </citation>
    <scope>NUCLEOTIDE SEQUENCE [LARGE SCALE GENOMIC DNA]</scope>
    <source>
        <strain evidence="2">Puerto Rican</strain>
    </source>
</reference>
<name>A0A5K4FBH6_SCHMA</name>
<feature type="transmembrane region" description="Helical" evidence="1">
    <location>
        <begin position="184"/>
        <end position="205"/>
    </location>
</feature>
<protein>
    <submittedName>
        <fullName evidence="3">BI1-like protein</fullName>
    </submittedName>
</protein>
<dbReference type="AlphaFoldDB" id="A0A5K4FBH6"/>
<feature type="transmembrane region" description="Helical" evidence="1">
    <location>
        <begin position="217"/>
        <end position="234"/>
    </location>
</feature>
<reference evidence="3" key="2">
    <citation type="submission" date="2019-11" db="UniProtKB">
        <authorList>
            <consortium name="WormBaseParasite"/>
        </authorList>
    </citation>
    <scope>IDENTIFICATION</scope>
    <source>
        <strain evidence="3">Puerto Rican</strain>
    </source>
</reference>
<keyword evidence="2" id="KW-1185">Reference proteome</keyword>
<keyword evidence="1" id="KW-0812">Transmembrane</keyword>
<evidence type="ECO:0000313" key="2">
    <source>
        <dbReference type="Proteomes" id="UP000008854"/>
    </source>
</evidence>
<feature type="transmembrane region" description="Helical" evidence="1">
    <location>
        <begin position="93"/>
        <end position="114"/>
    </location>
</feature>
<evidence type="ECO:0000256" key="1">
    <source>
        <dbReference type="SAM" id="Phobius"/>
    </source>
</evidence>
<feature type="transmembrane region" description="Helical" evidence="1">
    <location>
        <begin position="64"/>
        <end position="86"/>
    </location>
</feature>
<proteinExistence type="predicted"/>
<keyword evidence="1" id="KW-1133">Transmembrane helix</keyword>
<keyword evidence="1" id="KW-0472">Membrane</keyword>
<evidence type="ECO:0000313" key="3">
    <source>
        <dbReference type="WBParaSite" id="Smp_331230.1"/>
    </source>
</evidence>
<dbReference type="InParanoid" id="A0A5K4FBH6"/>
<sequence>MVLIVENDEWEGVNVMKHVDRLRVVSTYTKTVLILVTIQISITFVIIMLSSIPGINFLGNQELIPFIIAVVFVLIAFAIALLIILVKKISEKYPLNVMFVIIYSISMAIAMAVWRIELCILYKLAIFGISLVLFISALLIGAAIKANLIDHLLIIIITLLAISIVILVVGFVLSVLHYKYATTGVYIGVQILFFIITILISHFTVGKSRYLILYPNYSLAAIILYTIFFSTLSINTEILNVNDKTGNCSIQFKLTGNFIGI</sequence>
<dbReference type="WBParaSite" id="Smp_331230.1">
    <property type="protein sequence ID" value="Smp_331230.1"/>
    <property type="gene ID" value="Smp_331230"/>
</dbReference>
<feature type="transmembrane region" description="Helical" evidence="1">
    <location>
        <begin position="152"/>
        <end position="178"/>
    </location>
</feature>
<feature type="transmembrane region" description="Helical" evidence="1">
    <location>
        <begin position="31"/>
        <end position="52"/>
    </location>
</feature>
<organism evidence="2 3">
    <name type="scientific">Schistosoma mansoni</name>
    <name type="common">Blood fluke</name>
    <dbReference type="NCBI Taxonomy" id="6183"/>
    <lineage>
        <taxon>Eukaryota</taxon>
        <taxon>Metazoa</taxon>
        <taxon>Spiralia</taxon>
        <taxon>Lophotrochozoa</taxon>
        <taxon>Platyhelminthes</taxon>
        <taxon>Trematoda</taxon>
        <taxon>Digenea</taxon>
        <taxon>Strigeidida</taxon>
        <taxon>Schistosomatoidea</taxon>
        <taxon>Schistosomatidae</taxon>
        <taxon>Schistosoma</taxon>
    </lineage>
</organism>
<dbReference type="Proteomes" id="UP000008854">
    <property type="component" value="Unassembled WGS sequence"/>
</dbReference>
<dbReference type="ExpressionAtlas" id="A0A5K4FBH6">
    <property type="expression patterns" value="baseline"/>
</dbReference>
<feature type="transmembrane region" description="Helical" evidence="1">
    <location>
        <begin position="120"/>
        <end position="140"/>
    </location>
</feature>
<accession>A0A5K4FBH6</accession>